<organism evidence="1 2">
    <name type="scientific">Mesoterricola silvestris</name>
    <dbReference type="NCBI Taxonomy" id="2927979"/>
    <lineage>
        <taxon>Bacteria</taxon>
        <taxon>Pseudomonadati</taxon>
        <taxon>Acidobacteriota</taxon>
        <taxon>Holophagae</taxon>
        <taxon>Holophagales</taxon>
        <taxon>Holophagaceae</taxon>
        <taxon>Mesoterricola</taxon>
    </lineage>
</organism>
<reference evidence="2" key="1">
    <citation type="journal article" date="2023" name="Int. J. Syst. Evol. Microbiol.">
        <title>Mesoterricola silvestris gen. nov., sp. nov., Mesoterricola sediminis sp. nov., Geothrix oryzae sp. nov., Geothrix edaphica sp. nov., Geothrix rubra sp. nov., and Geothrix limicola sp. nov., six novel members of Acidobacteriota isolated from soils.</title>
        <authorList>
            <person name="Itoh H."/>
            <person name="Sugisawa Y."/>
            <person name="Mise K."/>
            <person name="Xu Z."/>
            <person name="Kuniyasu M."/>
            <person name="Ushijima N."/>
            <person name="Kawano K."/>
            <person name="Kobayashi E."/>
            <person name="Shiratori Y."/>
            <person name="Masuda Y."/>
            <person name="Senoo K."/>
        </authorList>
    </citation>
    <scope>NUCLEOTIDE SEQUENCE [LARGE SCALE GENOMIC DNA]</scope>
    <source>
        <strain evidence="2">W79</strain>
    </source>
</reference>
<evidence type="ECO:0008006" key="3">
    <source>
        <dbReference type="Google" id="ProtNLM"/>
    </source>
</evidence>
<keyword evidence="2" id="KW-1185">Reference proteome</keyword>
<sequence>MAEPEAPFVLSLPEPDRIHFRNLALIRPQMPSERQLELIESLSRNLSSARLLTLIARTPHWLVHAPVLHALAGNESTPEPIRRDLEMAVSLFDLMREMERAPEGVKTERAESIKAIYQDLPPDLKPIVKQLAKQLAKSVNASGTTLEMPPLPPADADWEALTLPPQGRGPAHLPYRVPKQDRATAAEATLIQEDLGKYLADEESDVRSAALRNPALSEEILLARLAGADGDLLEEVYQEARWYFKDAVREALWESPWCPGPMGRKMGGTRDLVALLERGGQNRRHLHRIVSLFSQTEESEYQYLTFWAKRRAPAMLRVIKVFFDRLQRRRTNQASGLSSMPSEGRWVSLEERVFMANQATQPDQILAALRDPDPQVFAVALENPGLTARELIAVIPQMDGIRAERLAFSRTWSAYPSVREALLHNVNLGEDTALGLLRSLEGPPRVLLEVLRDQRVPHLSVKKAALDMLRAGYEQMTIPQRIVALRGSGGELMRHLPAEILKDEDTLRLLVADRQLDPTILLRLARNKLTPRPILELIAGHAALMAHPAVMTELLLNPKTPREASTRIWALLSDSEQQHLLRSPHLPMALRALAD</sequence>
<gene>
    <name evidence="1" type="ORF">METEAL_41440</name>
</gene>
<protein>
    <recommendedName>
        <fullName evidence="3">Leucine rich repeat variant</fullName>
    </recommendedName>
</protein>
<evidence type="ECO:0000313" key="2">
    <source>
        <dbReference type="Proteomes" id="UP001238179"/>
    </source>
</evidence>
<proteinExistence type="predicted"/>
<accession>A0AA48GV56</accession>
<dbReference type="RefSeq" id="WP_316413651.1">
    <property type="nucleotide sequence ID" value="NZ_AP027080.1"/>
</dbReference>
<dbReference type="KEGG" id="msil:METEAL_41440"/>
<evidence type="ECO:0000313" key="1">
    <source>
        <dbReference type="EMBL" id="BDU74970.1"/>
    </source>
</evidence>
<name>A0AA48GV56_9BACT</name>
<dbReference type="AlphaFoldDB" id="A0AA48GV56"/>
<dbReference type="EMBL" id="AP027080">
    <property type="protein sequence ID" value="BDU74970.1"/>
    <property type="molecule type" value="Genomic_DNA"/>
</dbReference>
<dbReference type="Proteomes" id="UP001238179">
    <property type="component" value="Chromosome"/>
</dbReference>